<keyword evidence="1" id="KW-1185">Reference proteome</keyword>
<reference evidence="2" key="1">
    <citation type="submission" date="2022-11" db="UniProtKB">
        <authorList>
            <consortium name="WormBaseParasite"/>
        </authorList>
    </citation>
    <scope>IDENTIFICATION</scope>
</reference>
<dbReference type="AlphaFoldDB" id="A0A914E426"/>
<name>A0A914E426_9BILA</name>
<organism evidence="1 2">
    <name type="scientific">Acrobeloides nanus</name>
    <dbReference type="NCBI Taxonomy" id="290746"/>
    <lineage>
        <taxon>Eukaryota</taxon>
        <taxon>Metazoa</taxon>
        <taxon>Ecdysozoa</taxon>
        <taxon>Nematoda</taxon>
        <taxon>Chromadorea</taxon>
        <taxon>Rhabditida</taxon>
        <taxon>Tylenchina</taxon>
        <taxon>Cephalobomorpha</taxon>
        <taxon>Cephaloboidea</taxon>
        <taxon>Cephalobidae</taxon>
        <taxon>Acrobeloides</taxon>
    </lineage>
</organism>
<sequence>MVAKLMCIKYCFFHSIYLCPQLKYKHYAELYNYFDQYNQCLHTHHIVYCLYPNERVSLLTKIRDFHEKFVQTTQLGINFDQKEQKTLLAKDGIFEALKYSLATEEIILDIYYTSNTENFIKFVGSEKLFQARRFSIEIEEDATDRRFENFCEQFIEMYKNCSNPSNIVRQTTIQTSLPNSSLYEEFENFVTSKSYIIRPSLAYSLVRVYQFFRQDRWCLEVSIYCNFKTPQRVKLEASKIRFKILDPEEYKVENKQEEKNQK</sequence>
<protein>
    <submittedName>
        <fullName evidence="2">Uncharacterized protein</fullName>
    </submittedName>
</protein>
<accession>A0A914E426</accession>
<proteinExistence type="predicted"/>
<evidence type="ECO:0000313" key="1">
    <source>
        <dbReference type="Proteomes" id="UP000887540"/>
    </source>
</evidence>
<evidence type="ECO:0000313" key="2">
    <source>
        <dbReference type="WBParaSite" id="ACRNAN_scaffold5473.g31953.t1"/>
    </source>
</evidence>
<dbReference type="WBParaSite" id="ACRNAN_scaffold5473.g31953.t1">
    <property type="protein sequence ID" value="ACRNAN_scaffold5473.g31953.t1"/>
    <property type="gene ID" value="ACRNAN_scaffold5473.g31953"/>
</dbReference>
<dbReference type="Proteomes" id="UP000887540">
    <property type="component" value="Unplaced"/>
</dbReference>